<dbReference type="Proteomes" id="UP000642920">
    <property type="component" value="Unassembled WGS sequence"/>
</dbReference>
<evidence type="ECO:0000313" key="1">
    <source>
        <dbReference type="EMBL" id="MBL0763979.1"/>
    </source>
</evidence>
<keyword evidence="2" id="KW-1185">Reference proteome</keyword>
<protein>
    <submittedName>
        <fullName evidence="1">Uncharacterized protein</fullName>
    </submittedName>
</protein>
<dbReference type="RefSeq" id="WP_201917125.1">
    <property type="nucleotide sequence ID" value="NZ_JAERQG010000001.1"/>
</dbReference>
<sequence>MIEVFTTSLRESMNITMLESWLMILFPNLEFNSDLADQEHVLRVHSSNEPINNDEIMAFTKSLGYDIQILE</sequence>
<proteinExistence type="predicted"/>
<comment type="caution">
    <text evidence="1">The sequence shown here is derived from an EMBL/GenBank/DDBJ whole genome shotgun (WGS) entry which is preliminary data.</text>
</comment>
<organism evidence="1 2">
    <name type="scientific">Marivirga atlantica</name>
    <dbReference type="NCBI Taxonomy" id="1548457"/>
    <lineage>
        <taxon>Bacteria</taxon>
        <taxon>Pseudomonadati</taxon>
        <taxon>Bacteroidota</taxon>
        <taxon>Cytophagia</taxon>
        <taxon>Cytophagales</taxon>
        <taxon>Marivirgaceae</taxon>
        <taxon>Marivirga</taxon>
    </lineage>
</organism>
<dbReference type="AlphaFoldDB" id="A0A937ACD9"/>
<name>A0A937ACD9_9BACT</name>
<dbReference type="EMBL" id="JAERQG010000001">
    <property type="protein sequence ID" value="MBL0763979.1"/>
    <property type="molecule type" value="Genomic_DNA"/>
</dbReference>
<accession>A0A937ACD9</accession>
<evidence type="ECO:0000313" key="2">
    <source>
        <dbReference type="Proteomes" id="UP000642920"/>
    </source>
</evidence>
<gene>
    <name evidence="1" type="ORF">JKP34_01870</name>
</gene>
<reference evidence="1" key="1">
    <citation type="submission" date="2021-01" db="EMBL/GenBank/DDBJ databases">
        <title>Marivirga sp. nov., isolated from intertidal surface sediments.</title>
        <authorList>
            <person name="Zhang M."/>
        </authorList>
    </citation>
    <scope>NUCLEOTIDE SEQUENCE</scope>
    <source>
        <strain evidence="1">SM1354</strain>
    </source>
</reference>